<accession>A0ABX8VGN3</accession>
<proteinExistence type="predicted"/>
<keyword evidence="1" id="KW-0805">Transcription regulation</keyword>
<dbReference type="SUPFAM" id="SSF46689">
    <property type="entry name" value="Homeodomain-like"/>
    <property type="match status" value="1"/>
</dbReference>
<dbReference type="InterPro" id="IPR050109">
    <property type="entry name" value="HTH-type_TetR-like_transc_reg"/>
</dbReference>
<dbReference type="InterPro" id="IPR001647">
    <property type="entry name" value="HTH_TetR"/>
</dbReference>
<evidence type="ECO:0000256" key="3">
    <source>
        <dbReference type="ARBA" id="ARBA00023163"/>
    </source>
</evidence>
<evidence type="ECO:0000313" key="7">
    <source>
        <dbReference type="Proteomes" id="UP000825367"/>
    </source>
</evidence>
<keyword evidence="2 4" id="KW-0238">DNA-binding</keyword>
<reference evidence="6 7" key="1">
    <citation type="submission" date="2021-07" db="EMBL/GenBank/DDBJ databases">
        <title>Whole genome sequencing of non-tuberculosis mycobacteria type-strains.</title>
        <authorList>
            <person name="Igarashi Y."/>
            <person name="Osugi A."/>
            <person name="Mitarai S."/>
        </authorList>
    </citation>
    <scope>NUCLEOTIDE SEQUENCE [LARGE SCALE GENOMIC DNA]</scope>
    <source>
        <strain evidence="6 7">JCM 16370</strain>
    </source>
</reference>
<keyword evidence="7" id="KW-1185">Reference proteome</keyword>
<keyword evidence="3" id="KW-0804">Transcription</keyword>
<evidence type="ECO:0000313" key="6">
    <source>
        <dbReference type="EMBL" id="QYL15136.1"/>
    </source>
</evidence>
<dbReference type="InterPro" id="IPR009057">
    <property type="entry name" value="Homeodomain-like_sf"/>
</dbReference>
<dbReference type="InterPro" id="IPR036271">
    <property type="entry name" value="Tet_transcr_reg_TetR-rel_C_sf"/>
</dbReference>
<dbReference type="PANTHER" id="PTHR30055">
    <property type="entry name" value="HTH-TYPE TRANSCRIPTIONAL REGULATOR RUTR"/>
    <property type="match status" value="1"/>
</dbReference>
<gene>
    <name evidence="6" type="ORF">K0O64_18490</name>
</gene>
<evidence type="ECO:0000259" key="5">
    <source>
        <dbReference type="PROSITE" id="PS50977"/>
    </source>
</evidence>
<dbReference type="RefSeq" id="WP_096311729.1">
    <property type="nucleotide sequence ID" value="NZ_BAAAVX010000014.1"/>
</dbReference>
<dbReference type="Pfam" id="PF02909">
    <property type="entry name" value="TetR_C_1"/>
    <property type="match status" value="1"/>
</dbReference>
<dbReference type="InterPro" id="IPR004111">
    <property type="entry name" value="Repressor_TetR_C"/>
</dbReference>
<dbReference type="SUPFAM" id="SSF48498">
    <property type="entry name" value="Tetracyclin repressor-like, C-terminal domain"/>
    <property type="match status" value="1"/>
</dbReference>
<dbReference type="PRINTS" id="PR00455">
    <property type="entry name" value="HTHTETR"/>
</dbReference>
<dbReference type="Proteomes" id="UP000825367">
    <property type="component" value="Chromosome"/>
</dbReference>
<evidence type="ECO:0000256" key="4">
    <source>
        <dbReference type="PROSITE-ProRule" id="PRU00335"/>
    </source>
</evidence>
<name>A0ABX8VGN3_9MYCO</name>
<dbReference type="Gene3D" id="1.10.357.10">
    <property type="entry name" value="Tetracycline Repressor, domain 2"/>
    <property type="match status" value="1"/>
</dbReference>
<organism evidence="6 7">
    <name type="scientific">Mycolicibacterium pallens</name>
    <dbReference type="NCBI Taxonomy" id="370524"/>
    <lineage>
        <taxon>Bacteria</taxon>
        <taxon>Bacillati</taxon>
        <taxon>Actinomycetota</taxon>
        <taxon>Actinomycetes</taxon>
        <taxon>Mycobacteriales</taxon>
        <taxon>Mycobacteriaceae</taxon>
        <taxon>Mycolicibacterium</taxon>
    </lineage>
</organism>
<dbReference type="Gene3D" id="1.10.10.60">
    <property type="entry name" value="Homeodomain-like"/>
    <property type="match status" value="1"/>
</dbReference>
<sequence length="229" mass="24232">MADETIPEALAVLWRDPAPTRRAGGLSRARIVDAAIEMADADGLAALSMAKLAERMGCGTMSLYRHIANKEQLIAFMLSAAPGPPPAPAEGADWRAALDGWAMGLWQVYHRHPWVLAASTAGPPVDPGQLAWLDAGLAALRDTGMAERDKLAGVLAVLHFVRGAAALAIEAPTEGPDYPRLLHGVVDRDRFPALASALEAGAFDDEDEDHGDAFRSGLSQLLDGLSLKL</sequence>
<evidence type="ECO:0000256" key="1">
    <source>
        <dbReference type="ARBA" id="ARBA00023015"/>
    </source>
</evidence>
<feature type="DNA-binding region" description="H-T-H motif" evidence="4">
    <location>
        <begin position="48"/>
        <end position="67"/>
    </location>
</feature>
<dbReference type="PANTHER" id="PTHR30055:SF151">
    <property type="entry name" value="TRANSCRIPTIONAL REGULATORY PROTEIN"/>
    <property type="match status" value="1"/>
</dbReference>
<evidence type="ECO:0000256" key="2">
    <source>
        <dbReference type="ARBA" id="ARBA00023125"/>
    </source>
</evidence>
<dbReference type="Pfam" id="PF00440">
    <property type="entry name" value="TetR_N"/>
    <property type="match status" value="1"/>
</dbReference>
<dbReference type="PROSITE" id="PS50977">
    <property type="entry name" value="HTH_TETR_2"/>
    <property type="match status" value="1"/>
</dbReference>
<dbReference type="EMBL" id="CP080333">
    <property type="protein sequence ID" value="QYL15136.1"/>
    <property type="molecule type" value="Genomic_DNA"/>
</dbReference>
<feature type="domain" description="HTH tetR-type" evidence="5">
    <location>
        <begin position="25"/>
        <end position="85"/>
    </location>
</feature>
<protein>
    <submittedName>
        <fullName evidence="6">TetR/AcrR family transcriptional regulator</fullName>
    </submittedName>
</protein>